<dbReference type="InterPro" id="IPR021795">
    <property type="entry name" value="DUF3363"/>
</dbReference>
<comment type="caution">
    <text evidence="1">The sequence shown here is derived from an EMBL/GenBank/DDBJ whole genome shotgun (WGS) entry which is preliminary data.</text>
</comment>
<sequence length="595" mass="66760">MRRSGGVGRRRVVVKSRIVRLRGQGLGAARAHLKYIQRDGVTRNGAPGRLYDAQQDDADGRAFLARGEGDRHQFRFIVSPEDGTELDDLKPFVRGLMAEMERDLDTRLDWVAVDHFNTDNPHSHIVVRGTDELGRDLVIARDYIAHGLRERASELLTLELGPVTERQIEQGYAREVGQERLTRLDREILREAEAGVADLRREPAARVARFKHALKIGRLQTLERMGLAEPAGAKRWRLAAGLETTLRDMGERGDIIRTLHRELRAASVERAGAAHAIFDPTQANARVVGKVIARGRADELNDRHYLVVDGTDGRTHYAEVGELADPGDYEPGAIVAVAGKRAEPRRADRTIADIAERSGGRYSAALHRAVDPRASREYVRAHVRRLEAMRPGGVAERLPDGSWAIPNDILDRARAYEERARLRQPARLVLLSSFSLERMVEADGATWLDRQLLADRPEPLRPAGFGNEVENAIARRRRWLLRQGLAMERDGRTVYDRNLLNELRRRDVSAAADRLSKEVGKPFTELLDGDRLEGVYRGPLRLASGKFAVIEKSRAFALVPWRPELERVRGRAVSGIVRGTTISWSFARKRGLGIV</sequence>
<evidence type="ECO:0000313" key="1">
    <source>
        <dbReference type="EMBL" id="MBK1669789.1"/>
    </source>
</evidence>
<evidence type="ECO:0000313" key="2">
    <source>
        <dbReference type="Proteomes" id="UP001296873"/>
    </source>
</evidence>
<protein>
    <submittedName>
        <fullName evidence="1">Conjugal transfer protein TraI</fullName>
    </submittedName>
</protein>
<gene>
    <name evidence="1" type="ORF">CKO28_17265</name>
</gene>
<dbReference type="RefSeq" id="WP_200342131.1">
    <property type="nucleotide sequence ID" value="NZ_NRRL01000062.1"/>
</dbReference>
<dbReference type="Pfam" id="PF11843">
    <property type="entry name" value="DUF3363"/>
    <property type="match status" value="1"/>
</dbReference>
<proteinExistence type="predicted"/>
<dbReference type="EMBL" id="NRRL01000062">
    <property type="protein sequence ID" value="MBK1669789.1"/>
    <property type="molecule type" value="Genomic_DNA"/>
</dbReference>
<name>A0ABS1DH44_9PROT</name>
<organism evidence="1 2">
    <name type="scientific">Rhodovibrio sodomensis</name>
    <dbReference type="NCBI Taxonomy" id="1088"/>
    <lineage>
        <taxon>Bacteria</taxon>
        <taxon>Pseudomonadati</taxon>
        <taxon>Pseudomonadota</taxon>
        <taxon>Alphaproteobacteria</taxon>
        <taxon>Rhodospirillales</taxon>
        <taxon>Rhodovibrionaceae</taxon>
        <taxon>Rhodovibrio</taxon>
    </lineage>
</organism>
<reference evidence="1 2" key="1">
    <citation type="journal article" date="2020" name="Microorganisms">
        <title>Osmotic Adaptation and Compatible Solute Biosynthesis of Phototrophic Bacteria as Revealed from Genome Analyses.</title>
        <authorList>
            <person name="Imhoff J.F."/>
            <person name="Rahn T."/>
            <person name="Kunzel S."/>
            <person name="Keller A."/>
            <person name="Neulinger S.C."/>
        </authorList>
    </citation>
    <scope>NUCLEOTIDE SEQUENCE [LARGE SCALE GENOMIC DNA]</scope>
    <source>
        <strain evidence="1 2">DSM 9895</strain>
    </source>
</reference>
<keyword evidence="2" id="KW-1185">Reference proteome</keyword>
<accession>A0ABS1DH44</accession>
<dbReference type="Proteomes" id="UP001296873">
    <property type="component" value="Unassembled WGS sequence"/>
</dbReference>